<feature type="compositionally biased region" description="Basic and acidic residues" evidence="2">
    <location>
        <begin position="159"/>
        <end position="172"/>
    </location>
</feature>
<dbReference type="SUPFAM" id="SSF81901">
    <property type="entry name" value="HCP-like"/>
    <property type="match status" value="1"/>
</dbReference>
<dbReference type="InterPro" id="IPR051726">
    <property type="entry name" value="Chitin_Synth_Reg"/>
</dbReference>
<feature type="compositionally biased region" description="Polar residues" evidence="2">
    <location>
        <begin position="280"/>
        <end position="291"/>
    </location>
</feature>
<proteinExistence type="predicted"/>
<gene>
    <name evidence="3" type="ORF">N658DRAFT_52526</name>
</gene>
<sequence>MAAVGSPPSSASTSPNNTRRKPVPALHNLSPMGRYDWGENVKPLPTGPLASSPRLRHSPVSPVKVNFQPEDWARPSAGNIETHLPHGQPVPAALLNRALPKAPDAPTPPPHTPLYQAEHRYERISNLPLASRRTQPSAPHLPASILSSDLEELSVSDQLGRKADSRNSRESDATGSISRQQTSAESSATTSASSVSGILDVSDKPDNSADASTESSVMDEPAVRPEPVPQLQYHHSAFLPRPASMAMAQDPKAQSNPNFAEAAVGINRHLTPTTNYIRRTSLQRPHSSYSAFSDFGPRGRSPSSHSRKSPETRPASFADLLNVPYPQPAPAPITFDNSQLRSAVGNNASLLSTEKTLEMYRQNVKKTNDFSILYSFAVFLIATAQEQGLEPQSSKRTKSPRGASGDASPSSAQDLVREARAILQKLSNSGYPFAQYYLADGYASGLFSKGKEDYNSAFPLFVLAAKHGHAESAYRTALCYEFGWGCRKDPAKAVQFLRTAASKRHPGAMTRLGKACLSGDLGEKRYREGIKWLKLAAEAADSIYNAAPYHLGCLYETGYGDDIFQDESYAAELFTQAAELGHPEANYRMGDAYEHGKLSCPKDPALSVHFYTGAAERGHAAAMMGLCAWYMVGAEPVLEKDEEEAYEWARRSAELGRFSSTTSTNILEPKRPDADQCFPPTRIRPRQSPVRCWILHRDGHWVPTGYTRSECVVCQGCRCRRRPRETAACGHPRCH</sequence>
<feature type="region of interest" description="Disordered" evidence="2">
    <location>
        <begin position="1"/>
        <end position="76"/>
    </location>
</feature>
<feature type="region of interest" description="Disordered" evidence="2">
    <location>
        <begin position="280"/>
        <end position="313"/>
    </location>
</feature>
<dbReference type="PANTHER" id="PTHR46430">
    <property type="entry name" value="PROTEIN SKT5-RELATED"/>
    <property type="match status" value="1"/>
</dbReference>
<keyword evidence="1" id="KW-0677">Repeat</keyword>
<dbReference type="EMBL" id="MU863634">
    <property type="protein sequence ID" value="KAK4101715.1"/>
    <property type="molecule type" value="Genomic_DNA"/>
</dbReference>
<dbReference type="PANTHER" id="PTHR46430:SF1">
    <property type="entry name" value="CHITIN SYNTHASE REGULATOR SKT5-RELATED"/>
    <property type="match status" value="1"/>
</dbReference>
<feature type="compositionally biased region" description="Low complexity" evidence="2">
    <location>
        <begin position="1"/>
        <end position="17"/>
    </location>
</feature>
<evidence type="ECO:0000256" key="1">
    <source>
        <dbReference type="ARBA" id="ARBA00022737"/>
    </source>
</evidence>
<dbReference type="InterPro" id="IPR006597">
    <property type="entry name" value="Sel1-like"/>
</dbReference>
<name>A0AAN6Q177_9PEZI</name>
<dbReference type="InterPro" id="IPR011990">
    <property type="entry name" value="TPR-like_helical_dom_sf"/>
</dbReference>
<dbReference type="Gene3D" id="1.25.40.10">
    <property type="entry name" value="Tetratricopeptide repeat domain"/>
    <property type="match status" value="2"/>
</dbReference>
<evidence type="ECO:0000313" key="4">
    <source>
        <dbReference type="Proteomes" id="UP001305647"/>
    </source>
</evidence>
<keyword evidence="4" id="KW-1185">Reference proteome</keyword>
<reference evidence="3" key="2">
    <citation type="submission" date="2023-05" db="EMBL/GenBank/DDBJ databases">
        <authorList>
            <consortium name="Lawrence Berkeley National Laboratory"/>
            <person name="Steindorff A."/>
            <person name="Hensen N."/>
            <person name="Bonometti L."/>
            <person name="Westerberg I."/>
            <person name="Brannstrom I.O."/>
            <person name="Guillou S."/>
            <person name="Cros-Aarteil S."/>
            <person name="Calhoun S."/>
            <person name="Haridas S."/>
            <person name="Kuo A."/>
            <person name="Mondo S."/>
            <person name="Pangilinan J."/>
            <person name="Riley R."/>
            <person name="Labutti K."/>
            <person name="Andreopoulos B."/>
            <person name="Lipzen A."/>
            <person name="Chen C."/>
            <person name="Yanf M."/>
            <person name="Daum C."/>
            <person name="Ng V."/>
            <person name="Clum A."/>
            <person name="Ohm R."/>
            <person name="Martin F."/>
            <person name="Silar P."/>
            <person name="Natvig D."/>
            <person name="Lalanne C."/>
            <person name="Gautier V."/>
            <person name="Ament-Velasquez S.L."/>
            <person name="Kruys A."/>
            <person name="Hutchinson M.I."/>
            <person name="Powell A.J."/>
            <person name="Barry K."/>
            <person name="Miller A.N."/>
            <person name="Grigoriev I.V."/>
            <person name="Debuchy R."/>
            <person name="Gladieux P."/>
            <person name="Thoren M.H."/>
            <person name="Johannesson H."/>
        </authorList>
    </citation>
    <scope>NUCLEOTIDE SEQUENCE</scope>
    <source>
        <strain evidence="3">CBS 757.83</strain>
    </source>
</reference>
<feature type="compositionally biased region" description="Low complexity" evidence="2">
    <location>
        <begin position="182"/>
        <end position="196"/>
    </location>
</feature>
<evidence type="ECO:0000256" key="2">
    <source>
        <dbReference type="SAM" id="MobiDB-lite"/>
    </source>
</evidence>
<organism evidence="3 4">
    <name type="scientific">Parathielavia hyrcaniae</name>
    <dbReference type="NCBI Taxonomy" id="113614"/>
    <lineage>
        <taxon>Eukaryota</taxon>
        <taxon>Fungi</taxon>
        <taxon>Dikarya</taxon>
        <taxon>Ascomycota</taxon>
        <taxon>Pezizomycotina</taxon>
        <taxon>Sordariomycetes</taxon>
        <taxon>Sordariomycetidae</taxon>
        <taxon>Sordariales</taxon>
        <taxon>Chaetomiaceae</taxon>
        <taxon>Parathielavia</taxon>
    </lineage>
</organism>
<dbReference type="Proteomes" id="UP001305647">
    <property type="component" value="Unassembled WGS sequence"/>
</dbReference>
<feature type="region of interest" description="Disordered" evidence="2">
    <location>
        <begin position="156"/>
        <end position="225"/>
    </location>
</feature>
<dbReference type="AlphaFoldDB" id="A0AAN6Q177"/>
<dbReference type="SMART" id="SM00671">
    <property type="entry name" value="SEL1"/>
    <property type="match status" value="6"/>
</dbReference>
<accession>A0AAN6Q177</accession>
<comment type="caution">
    <text evidence="3">The sequence shown here is derived from an EMBL/GenBank/DDBJ whole genome shotgun (WGS) entry which is preliminary data.</text>
</comment>
<evidence type="ECO:0000313" key="3">
    <source>
        <dbReference type="EMBL" id="KAK4101715.1"/>
    </source>
</evidence>
<dbReference type="Pfam" id="PF08238">
    <property type="entry name" value="Sel1"/>
    <property type="match status" value="6"/>
</dbReference>
<reference evidence="3" key="1">
    <citation type="journal article" date="2023" name="Mol. Phylogenet. Evol.">
        <title>Genome-scale phylogeny and comparative genomics of the fungal order Sordariales.</title>
        <authorList>
            <person name="Hensen N."/>
            <person name="Bonometti L."/>
            <person name="Westerberg I."/>
            <person name="Brannstrom I.O."/>
            <person name="Guillou S."/>
            <person name="Cros-Aarteil S."/>
            <person name="Calhoun S."/>
            <person name="Haridas S."/>
            <person name="Kuo A."/>
            <person name="Mondo S."/>
            <person name="Pangilinan J."/>
            <person name="Riley R."/>
            <person name="LaButti K."/>
            <person name="Andreopoulos B."/>
            <person name="Lipzen A."/>
            <person name="Chen C."/>
            <person name="Yan M."/>
            <person name="Daum C."/>
            <person name="Ng V."/>
            <person name="Clum A."/>
            <person name="Steindorff A."/>
            <person name="Ohm R.A."/>
            <person name="Martin F."/>
            <person name="Silar P."/>
            <person name="Natvig D.O."/>
            <person name="Lalanne C."/>
            <person name="Gautier V."/>
            <person name="Ament-Velasquez S.L."/>
            <person name="Kruys A."/>
            <person name="Hutchinson M.I."/>
            <person name="Powell A.J."/>
            <person name="Barry K."/>
            <person name="Miller A.N."/>
            <person name="Grigoriev I.V."/>
            <person name="Debuchy R."/>
            <person name="Gladieux P."/>
            <person name="Hiltunen Thoren M."/>
            <person name="Johannesson H."/>
        </authorList>
    </citation>
    <scope>NUCLEOTIDE SEQUENCE</scope>
    <source>
        <strain evidence="3">CBS 757.83</strain>
    </source>
</reference>
<protein>
    <submittedName>
        <fullName evidence="3">HCP-like protein</fullName>
    </submittedName>
</protein>
<feature type="region of interest" description="Disordered" evidence="2">
    <location>
        <begin position="389"/>
        <end position="412"/>
    </location>
</feature>